<protein>
    <submittedName>
        <fullName evidence="18">Myosin-VIIa-like</fullName>
    </submittedName>
</protein>
<dbReference type="Gene3D" id="3.40.850.10">
    <property type="entry name" value="Kinesin motor domain"/>
    <property type="match status" value="1"/>
</dbReference>
<dbReference type="SUPFAM" id="SSF47031">
    <property type="entry name" value="Second domain of FERM"/>
    <property type="match status" value="2"/>
</dbReference>
<dbReference type="CDD" id="cd17093">
    <property type="entry name" value="FERM2_F1_Myosin-VII"/>
    <property type="match status" value="1"/>
</dbReference>
<dbReference type="Gene3D" id="1.10.10.820">
    <property type="match status" value="1"/>
</dbReference>
<dbReference type="InterPro" id="IPR038185">
    <property type="entry name" value="MyTH4_dom_sf"/>
</dbReference>
<evidence type="ECO:0000259" key="15">
    <source>
        <dbReference type="PROSITE" id="PS51016"/>
    </source>
</evidence>
<evidence type="ECO:0000256" key="10">
    <source>
        <dbReference type="ARBA" id="ARBA00023203"/>
    </source>
</evidence>
<dbReference type="InterPro" id="IPR000048">
    <property type="entry name" value="IQ_motif_EF-hand-BS"/>
</dbReference>
<sequence>MSKNFSVGDYIWVNPPSNGEFDIPMGGKVLAIEAKRIRIKTESDSEFFVGMEQLVKTMHPSSVKGVEDMINLGDLQECSILRNLEMRYSQKLIYTYTGTMLVAINPYEILPIYTNNLIKEYRNQPIGNLPPHIFAIGDSSYSSMKETHKDQCIVISGESGAGKTESTKLILQYLAAVSGKHSWIEQQILEANPILEAFGNAKTVRNDNSSRFGKYIDINFNREGAIEGAKIDQYLLEKSRIVYLNEGERNYHIFYSLLDGLTKEEKKKLDLGSASDYNYLNQGKTLKCEGRNEAKEFADIRNALKVLNFSDEDVSSMFSILAAILHLGNIKFKGVNVSNIETSQISDGNLCNKIAGLLGIDSKDLNTSLTKRTFFASGESVIKELSKGQASESRDAFVKGIYGRMFIFLVDKINETIDQTKMKRKYSIGVLDIFGFENFNVNSFEQLCINYANENLQQFFVQHIFKMEQDYYKAEGIDWKNISYIDNQDVLDMIGMKSMNAMSLIDDESKFPKGTDFTLLDKMHTNHSKNANYIKPKSDLEPLFGIKHFAGSVNYHVPGFLEKNRDSFSADLKKLLKLSENDLLRKLFQGDSSDDSGTKRNFTLSSQFRTSLDVLMKSLNQCHPFFVRCIKPNEYKRPKTFDRALCTRQLRYSGMMETAKIRQAGYPIRHTHTEFVNRFRFLSKGVGPSHKTDCKSASKQICQDVFKDGEDFQVGHTRVFLKDHDNVRLEDERSKVIMKYVLTIQKAVRGWICRKRFVELRAASIIIQKYWRARGLRSRFLKIRHGYYRIKATIRSRQLTFDFKNMRKRIVNLQVLAKGYLVRHKGKLGKIFEAVRLRRVEEKQLKKSGNKNYKQIAEVAMQKRLAELDLEYQLKEEPNEDLQATQLVDDAFIFLDDSETAKTPTENKQFLPRRDKADIKYDEDLSEYNFQKYASTFFHYTINHKHSKKQLKISLHEVLPTPDDVIAAQALWITILRFMGDYSEPAYDPTTKESVMTQVNQTVSRSFTNRKEFQEILKQEKAQASMSKADRQKYIRMTLKRKDKLLEDVRKGLVEDSFAHDSYSKWNRERRKYLEKLHFIIGHGILRPELRDEIYCQICKQLTDNQTSASVIKGWILMSLCVGCFAPSERFLKYLKQFIRCGPQEFSQYCEERLDRTFKNGHRTQPPSWLELHSIKKKEPIVVRVTFMDKKSEEYEVDSATTAEEICKEISTSLNLMDNFGFSLFITVCDTVMSLGSDTEHIMDAISQCEQHAKDQGISEKSVPWKLYFRKEIFVPWHDATTDAVATDLIYCQIMNGIKHGEYRCSNGDIAAIAAQKYYIDHGINMNEKVLMKVIGDYIPTNLYQKDSSWDKKIVEAFNKSSCVKNKKSPISVKEDIVKYAKFTWPILFSKFYEVIKTSGPELPKNNMILAINWTGIYMIDDQEQILMELMFSEISYISFETNSNIPTFSLNTIRKEEYVFKSLEAKQCHDLILYIIDGLKKRSVYVVAVQDYKHPSENPSFLVIKRGDLIVLKNGLNGESIANASWGYGELNGKVGDFPMEQVQILPTLHKPPASILSAFKKEGIFDRKMTKNVMATMQRLKLYTLASYAADHFRNVRKHTTARTSVLTAARRTSKEELWTYTNVPIRQPLLEKLFEHDELSKNAIESFMAIMKYMGDLPAPKPKISSEYTDIIFEGALKHDLLKDEIYCQIMRQLTFNKFNLSEERGWDLMYLVTGLFACSPPLIIELNKFLNSRTHPVAALCTERLAKIQKVGPRIKAPFFVEVEAIEHRTTQIYHKIYLPDDNDEAMEVDSMSKASDICSAIASRLALNSTDGFNLVVMMSDKVFTIPDNYFIYDFLQELFEWLKRSKPTWNSAAQVQAAFQIFFMKTVWMNTVPGKDPVADYIFHYPQELPKYLRGYHKCTVQEAVQLATYILHVRYENNAFGALAALPKILKEIVPADVYKIKSSSDLRKLITNAFNAGGNMTVEEAKLKFLKVLQSWPTFGSAFFEVKQTSEPSYPDIVYFVINKTGVNIMHPQTKDILITYEFSELNNWSSGNTYFQLTIGNVMTKTKFLCETPQAYKMDNLINSYVDFINKTKIKKSGPFVF</sequence>
<keyword evidence="4" id="KW-0963">Cytoplasm</keyword>
<comment type="similarity">
    <text evidence="2 12">Belongs to the TRAFAC class myosin-kinesin ATPase superfamily. Myosin family.</text>
</comment>
<dbReference type="SMART" id="SM00326">
    <property type="entry name" value="SH3"/>
    <property type="match status" value="1"/>
</dbReference>
<dbReference type="Pfam" id="PF02174">
    <property type="entry name" value="IRS"/>
    <property type="match status" value="1"/>
</dbReference>
<evidence type="ECO:0000259" key="13">
    <source>
        <dbReference type="PROSITE" id="PS50002"/>
    </source>
</evidence>
<dbReference type="InterPro" id="IPR019748">
    <property type="entry name" value="FERM_central"/>
</dbReference>
<feature type="binding site" evidence="12">
    <location>
        <begin position="157"/>
        <end position="164"/>
    </location>
    <ligand>
        <name>ATP</name>
        <dbReference type="ChEBI" id="CHEBI:30616"/>
    </ligand>
</feature>
<keyword evidence="10 12" id="KW-0009">Actin-binding</keyword>
<dbReference type="SUPFAM" id="SSF54236">
    <property type="entry name" value="Ubiquitin-like"/>
    <property type="match status" value="2"/>
</dbReference>
<dbReference type="CDD" id="cd14473">
    <property type="entry name" value="FERM_B-lobe"/>
    <property type="match status" value="2"/>
</dbReference>
<feature type="domain" description="FERM" evidence="14">
    <location>
        <begin position="1181"/>
        <end position="1487"/>
    </location>
</feature>
<dbReference type="Gene3D" id="2.30.29.30">
    <property type="entry name" value="Pleckstrin-homology domain (PH domain)/Phosphotyrosine-binding domain (PTB)"/>
    <property type="match status" value="2"/>
</dbReference>
<dbReference type="SUPFAM" id="SSF52540">
    <property type="entry name" value="P-loop containing nucleoside triphosphate hydrolases"/>
    <property type="match status" value="1"/>
</dbReference>
<dbReference type="PROSITE" id="PS51016">
    <property type="entry name" value="MYTH4"/>
    <property type="match status" value="2"/>
</dbReference>
<dbReference type="InterPro" id="IPR029071">
    <property type="entry name" value="Ubiquitin-like_domsf"/>
</dbReference>
<dbReference type="SUPFAM" id="SSF50044">
    <property type="entry name" value="SH3-domain"/>
    <property type="match status" value="1"/>
</dbReference>
<dbReference type="InterPro" id="IPR001452">
    <property type="entry name" value="SH3_domain"/>
</dbReference>
<evidence type="ECO:0000256" key="2">
    <source>
        <dbReference type="ARBA" id="ARBA00008314"/>
    </source>
</evidence>
<dbReference type="InterPro" id="IPR002404">
    <property type="entry name" value="IRS_PTB"/>
</dbReference>
<dbReference type="InterPro" id="IPR041794">
    <property type="entry name" value="MyoVII_FERM_C2"/>
</dbReference>
<evidence type="ECO:0000256" key="12">
    <source>
        <dbReference type="PROSITE-ProRule" id="PRU00782"/>
    </source>
</evidence>
<dbReference type="InterPro" id="IPR011993">
    <property type="entry name" value="PH-like_dom_sf"/>
</dbReference>
<dbReference type="InterPro" id="IPR036961">
    <property type="entry name" value="Kinesin_motor_dom_sf"/>
</dbReference>
<dbReference type="PANTHER" id="PTHR22692">
    <property type="entry name" value="MYOSIN VII, XV"/>
    <property type="match status" value="1"/>
</dbReference>
<dbReference type="GeneID" id="108563081"/>
<evidence type="ECO:0000256" key="9">
    <source>
        <dbReference type="ARBA" id="ARBA00023175"/>
    </source>
</evidence>
<keyword evidence="6 12" id="KW-0547">Nucleotide-binding</keyword>
<dbReference type="CDD" id="cd13198">
    <property type="entry name" value="FERM_C1_MyoVII"/>
    <property type="match status" value="1"/>
</dbReference>
<evidence type="ECO:0000313" key="18">
    <source>
        <dbReference type="RefSeq" id="XP_017777144.1"/>
    </source>
</evidence>
<dbReference type="Pfam" id="PF07653">
    <property type="entry name" value="SH3_2"/>
    <property type="match status" value="1"/>
</dbReference>
<dbReference type="InterPro" id="IPR000857">
    <property type="entry name" value="MyTH4_dom"/>
</dbReference>
<accession>A0ABM1MRE4</accession>
<dbReference type="Pfam" id="PF21998">
    <property type="entry name" value="FERM_C1_MyoVII"/>
    <property type="match status" value="1"/>
</dbReference>
<feature type="region of interest" description="Actin-binding" evidence="12">
    <location>
        <begin position="612"/>
        <end position="634"/>
    </location>
</feature>
<keyword evidence="9 12" id="KW-0505">Motor protein</keyword>
<dbReference type="PANTHER" id="PTHR22692:SF33">
    <property type="entry name" value="MYOSIN"/>
    <property type="match status" value="1"/>
</dbReference>
<evidence type="ECO:0000256" key="3">
    <source>
        <dbReference type="ARBA" id="ARBA00022443"/>
    </source>
</evidence>
<dbReference type="PRINTS" id="PR00193">
    <property type="entry name" value="MYOSINHEAVY"/>
</dbReference>
<dbReference type="Proteomes" id="UP000695000">
    <property type="component" value="Unplaced"/>
</dbReference>
<evidence type="ECO:0000256" key="1">
    <source>
        <dbReference type="ARBA" id="ARBA00004496"/>
    </source>
</evidence>
<dbReference type="Pfam" id="PF00784">
    <property type="entry name" value="MyTH4"/>
    <property type="match status" value="2"/>
</dbReference>
<dbReference type="SMART" id="SM00139">
    <property type="entry name" value="MyTH4"/>
    <property type="match status" value="2"/>
</dbReference>
<dbReference type="InterPro" id="IPR027417">
    <property type="entry name" value="P-loop_NTPase"/>
</dbReference>
<keyword evidence="7 12" id="KW-0067">ATP-binding</keyword>
<dbReference type="InterPro" id="IPR057130">
    <property type="entry name" value="Myosin_VII_N"/>
</dbReference>
<evidence type="ECO:0000256" key="6">
    <source>
        <dbReference type="ARBA" id="ARBA00022741"/>
    </source>
</evidence>
<dbReference type="InterPro" id="IPR041793">
    <property type="entry name" value="MyoVII_FERM_C1"/>
</dbReference>
<evidence type="ECO:0000256" key="7">
    <source>
        <dbReference type="ARBA" id="ARBA00022840"/>
    </source>
</evidence>
<dbReference type="CDD" id="cd17092">
    <property type="entry name" value="FERM1_F1_Myosin-VII"/>
    <property type="match status" value="1"/>
</dbReference>
<feature type="domain" description="SH3" evidence="13">
    <location>
        <begin position="1482"/>
        <end position="1549"/>
    </location>
</feature>
<dbReference type="RefSeq" id="XP_017777144.1">
    <property type="nucleotide sequence ID" value="XM_017921655.1"/>
</dbReference>
<dbReference type="PROSITE" id="PS50057">
    <property type="entry name" value="FERM_3"/>
    <property type="match status" value="2"/>
</dbReference>
<dbReference type="InterPro" id="IPR036028">
    <property type="entry name" value="SH3-like_dom_sf"/>
</dbReference>
<dbReference type="SUPFAM" id="SSF50729">
    <property type="entry name" value="PH domain-like"/>
    <property type="match status" value="1"/>
</dbReference>
<dbReference type="Gene3D" id="1.20.80.10">
    <property type="match status" value="2"/>
</dbReference>
<comment type="subcellular location">
    <subcellularLocation>
        <location evidence="1">Cytoplasm</location>
    </subcellularLocation>
</comment>
<name>A0ABM1MRE4_NICVS</name>
<evidence type="ECO:0000259" key="16">
    <source>
        <dbReference type="PROSITE" id="PS51456"/>
    </source>
</evidence>
<dbReference type="CDD" id="cd13199">
    <property type="entry name" value="FERM_C2_MyoVII"/>
    <property type="match status" value="1"/>
</dbReference>
<dbReference type="InterPro" id="IPR019749">
    <property type="entry name" value="Band_41_domain"/>
</dbReference>
<evidence type="ECO:0000259" key="14">
    <source>
        <dbReference type="PROSITE" id="PS50057"/>
    </source>
</evidence>
<evidence type="ECO:0000256" key="5">
    <source>
        <dbReference type="ARBA" id="ARBA00022737"/>
    </source>
</evidence>
<dbReference type="Gene3D" id="1.20.5.190">
    <property type="match status" value="1"/>
</dbReference>
<dbReference type="Pfam" id="PF21989">
    <property type="entry name" value="RA_2"/>
    <property type="match status" value="2"/>
</dbReference>
<dbReference type="CDD" id="cd01381">
    <property type="entry name" value="MYSc_Myo7"/>
    <property type="match status" value="1"/>
</dbReference>
<dbReference type="InterPro" id="IPR001609">
    <property type="entry name" value="Myosin_head_motor_dom-like"/>
</dbReference>
<dbReference type="Gene3D" id="3.10.20.90">
    <property type="entry name" value="Phosphatidylinositol 3-kinase Catalytic Subunit, Chain A, domain 1"/>
    <property type="match status" value="2"/>
</dbReference>
<dbReference type="Gene3D" id="2.30.30.40">
    <property type="entry name" value="SH3 Domains"/>
    <property type="match status" value="1"/>
</dbReference>
<keyword evidence="5" id="KW-0677">Repeat</keyword>
<dbReference type="InterPro" id="IPR035963">
    <property type="entry name" value="FERM_2"/>
</dbReference>
<evidence type="ECO:0000313" key="17">
    <source>
        <dbReference type="Proteomes" id="UP000695000"/>
    </source>
</evidence>
<dbReference type="Gene3D" id="1.20.58.530">
    <property type="match status" value="1"/>
</dbReference>
<dbReference type="SMART" id="SM00242">
    <property type="entry name" value="MYSc"/>
    <property type="match status" value="1"/>
</dbReference>
<dbReference type="Gene3D" id="6.20.240.20">
    <property type="match status" value="1"/>
</dbReference>
<feature type="domain" description="MyTH4" evidence="15">
    <location>
        <begin position="1623"/>
        <end position="1771"/>
    </location>
</feature>
<reference evidence="18" key="1">
    <citation type="submission" date="2025-08" db="UniProtKB">
        <authorList>
            <consortium name="RefSeq"/>
        </authorList>
    </citation>
    <scope>IDENTIFICATION</scope>
    <source>
        <tissue evidence="18">Whole Larva</tissue>
    </source>
</reference>
<dbReference type="PROSITE" id="PS50002">
    <property type="entry name" value="SH3"/>
    <property type="match status" value="1"/>
</dbReference>
<dbReference type="InterPro" id="IPR051567">
    <property type="entry name" value="Unconventional_Myosin_ATPase"/>
</dbReference>
<dbReference type="SMART" id="SM00015">
    <property type="entry name" value="IQ"/>
    <property type="match status" value="3"/>
</dbReference>
<dbReference type="PROSITE" id="PS50096">
    <property type="entry name" value="IQ"/>
    <property type="match status" value="1"/>
</dbReference>
<dbReference type="SMART" id="SM00295">
    <property type="entry name" value="B41"/>
    <property type="match status" value="2"/>
</dbReference>
<keyword evidence="3 11" id="KW-0728">SH3 domain</keyword>
<dbReference type="Pfam" id="PF00063">
    <property type="entry name" value="Myosin_head"/>
    <property type="match status" value="1"/>
</dbReference>
<dbReference type="Gene3D" id="1.25.40.530">
    <property type="entry name" value="MyTH4 domain"/>
    <property type="match status" value="3"/>
</dbReference>
<dbReference type="Gene3D" id="1.20.120.720">
    <property type="entry name" value="Myosin VI head, motor domain, U50 subdomain"/>
    <property type="match status" value="1"/>
</dbReference>
<evidence type="ECO:0000256" key="8">
    <source>
        <dbReference type="ARBA" id="ARBA00023123"/>
    </source>
</evidence>
<organism evidence="17 18">
    <name type="scientific">Nicrophorus vespilloides</name>
    <name type="common">Boreal carrion beetle</name>
    <dbReference type="NCBI Taxonomy" id="110193"/>
    <lineage>
        <taxon>Eukaryota</taxon>
        <taxon>Metazoa</taxon>
        <taxon>Ecdysozoa</taxon>
        <taxon>Arthropoda</taxon>
        <taxon>Hexapoda</taxon>
        <taxon>Insecta</taxon>
        <taxon>Pterygota</taxon>
        <taxon>Neoptera</taxon>
        <taxon>Endopterygota</taxon>
        <taxon>Coleoptera</taxon>
        <taxon>Polyphaga</taxon>
        <taxon>Staphyliniformia</taxon>
        <taxon>Silphidae</taxon>
        <taxon>Nicrophorinae</taxon>
        <taxon>Nicrophorus</taxon>
    </lineage>
</organism>
<dbReference type="InterPro" id="IPR036106">
    <property type="entry name" value="MYSc_Myo7"/>
</dbReference>
<proteinExistence type="inferred from homology"/>
<feature type="domain" description="Myosin motor" evidence="16">
    <location>
        <begin position="64"/>
        <end position="734"/>
    </location>
</feature>
<dbReference type="InterPro" id="IPR000299">
    <property type="entry name" value="FERM_domain"/>
</dbReference>
<dbReference type="PROSITE" id="PS51456">
    <property type="entry name" value="MYOSIN_MOTOR"/>
    <property type="match status" value="1"/>
</dbReference>
<keyword evidence="17" id="KW-1185">Reference proteome</keyword>
<feature type="domain" description="FERM" evidence="14">
    <location>
        <begin position="1777"/>
        <end position="2082"/>
    </location>
</feature>
<gene>
    <name evidence="18" type="primary">LOC108563081</name>
</gene>
<feature type="domain" description="MyTH4" evidence="15">
    <location>
        <begin position="946"/>
        <end position="1176"/>
    </location>
</feature>
<evidence type="ECO:0000256" key="4">
    <source>
        <dbReference type="ARBA" id="ARBA00022490"/>
    </source>
</evidence>
<evidence type="ECO:0000256" key="11">
    <source>
        <dbReference type="PROSITE-ProRule" id="PRU00192"/>
    </source>
</evidence>
<keyword evidence="8 12" id="KW-0518">Myosin</keyword>
<dbReference type="InterPro" id="IPR014352">
    <property type="entry name" value="FERM/acyl-CoA-bd_prot_sf"/>
</dbReference>
<dbReference type="Pfam" id="PF24123">
    <property type="entry name" value="Myosin_VII_N"/>
    <property type="match status" value="1"/>
</dbReference>